<dbReference type="EMBL" id="AACCXM010000004">
    <property type="protein sequence ID" value="EAK0469006.1"/>
    <property type="molecule type" value="Genomic_DNA"/>
</dbReference>
<dbReference type="PROSITE" id="PS51257">
    <property type="entry name" value="PROKAR_LIPOPROTEIN"/>
    <property type="match status" value="1"/>
</dbReference>
<evidence type="ECO:0000313" key="2">
    <source>
        <dbReference type="EMBL" id="EAI5408686.1"/>
    </source>
</evidence>
<gene>
    <name evidence="3" type="ORF">AAH17_03555</name>
    <name evidence="4" type="ORF">AAH24_06515</name>
    <name evidence="2" type="ORF">BVH53_08275</name>
</gene>
<dbReference type="EMBL" id="AACCXK010000004">
    <property type="protein sequence ID" value="EAK0452729.1"/>
    <property type="molecule type" value="Genomic_DNA"/>
</dbReference>
<organism evidence="3">
    <name type="scientific">Campylobacter fetus</name>
    <dbReference type="NCBI Taxonomy" id="196"/>
    <lineage>
        <taxon>Bacteria</taxon>
        <taxon>Pseudomonadati</taxon>
        <taxon>Campylobacterota</taxon>
        <taxon>Epsilonproteobacteria</taxon>
        <taxon>Campylobacterales</taxon>
        <taxon>Campylobacteraceae</taxon>
        <taxon>Campylobacter</taxon>
    </lineage>
</organism>
<protein>
    <recommendedName>
        <fullName evidence="6">Outer membrane liproprotein</fullName>
    </recommendedName>
</protein>
<name>A0A5L4IGR6_CAMFE</name>
<dbReference type="EMBL" id="AABQDW010000019">
    <property type="protein sequence ID" value="EAI5408686.1"/>
    <property type="molecule type" value="Genomic_DNA"/>
</dbReference>
<keyword evidence="1" id="KW-0732">Signal</keyword>
<sequence length="223" mass="24932">MKGFLFALFAALFFIGCSNKAVLDPYTDTSAAKSYETIMKITLNCEPCADTNYETTINGYTYRSDVAINCCTNLRKIDAGAGLKKVYLHNISDLRENSKVIKANGKAYSLNKRLDTLFYLAMKEELTNRGILVVDTETSPYTLRVDFGFTDFKGVYSPGASQLNSRLQGILRIKNINYDKRIQINTRQSVSGLNANDVSDFGLYMDLLVKQAVNKAAEQISKF</sequence>
<dbReference type="Proteomes" id="UP000557842">
    <property type="component" value="Unassembled WGS sequence"/>
</dbReference>
<dbReference type="RefSeq" id="WP_002850443.1">
    <property type="nucleotide sequence ID" value="NZ_AABUZP020000015.1"/>
</dbReference>
<accession>A0A5L4IGR6</accession>
<proteinExistence type="predicted"/>
<evidence type="ECO:0000313" key="4">
    <source>
        <dbReference type="EMBL" id="EAK0469006.1"/>
    </source>
</evidence>
<reference evidence="3 5" key="1">
    <citation type="submission" date="2018-05" db="EMBL/GenBank/DDBJ databases">
        <authorList>
            <consortium name="PulseNet: The National Subtyping Network for Foodborne Disease Surveillance"/>
            <person name="Tarr C.L."/>
            <person name="Trees E."/>
            <person name="Katz L.S."/>
            <person name="Carleton-Romer H.A."/>
            <person name="Stroika S."/>
            <person name="Kucerova Z."/>
            <person name="Roache K.F."/>
            <person name="Sabol A.L."/>
            <person name="Besser J."/>
            <person name="Gerner-Smidt P."/>
        </authorList>
    </citation>
    <scope>NUCLEOTIDE SEQUENCE</scope>
    <source>
        <strain evidence="3">2014D-0197</strain>
        <strain evidence="2 5">2016D-0221</strain>
        <strain evidence="4">D4313</strain>
    </source>
</reference>
<evidence type="ECO:0008006" key="6">
    <source>
        <dbReference type="Google" id="ProtNLM"/>
    </source>
</evidence>
<feature type="signal peptide" evidence="1">
    <location>
        <begin position="1"/>
        <end position="23"/>
    </location>
</feature>
<evidence type="ECO:0000313" key="3">
    <source>
        <dbReference type="EMBL" id="EAK0452729.1"/>
    </source>
</evidence>
<evidence type="ECO:0000256" key="1">
    <source>
        <dbReference type="SAM" id="SignalP"/>
    </source>
</evidence>
<comment type="caution">
    <text evidence="3">The sequence shown here is derived from an EMBL/GenBank/DDBJ whole genome shotgun (WGS) entry which is preliminary data.</text>
</comment>
<evidence type="ECO:0000313" key="5">
    <source>
        <dbReference type="Proteomes" id="UP000557842"/>
    </source>
</evidence>
<dbReference type="AlphaFoldDB" id="A0A5L4IGR6"/>
<feature type="chain" id="PRO_5036146415" description="Outer membrane liproprotein" evidence="1">
    <location>
        <begin position="24"/>
        <end position="223"/>
    </location>
</feature>